<proteinExistence type="predicted"/>
<organism evidence="1">
    <name type="scientific">Dichomitus squalens</name>
    <dbReference type="NCBI Taxonomy" id="114155"/>
    <lineage>
        <taxon>Eukaryota</taxon>
        <taxon>Fungi</taxon>
        <taxon>Dikarya</taxon>
        <taxon>Basidiomycota</taxon>
        <taxon>Agaricomycotina</taxon>
        <taxon>Agaricomycetes</taxon>
        <taxon>Polyporales</taxon>
        <taxon>Polyporaceae</taxon>
        <taxon>Dichomitus</taxon>
    </lineage>
</organism>
<reference evidence="1" key="1">
    <citation type="submission" date="2019-01" db="EMBL/GenBank/DDBJ databases">
        <title>Draft genome sequences of three monokaryotic isolates of the white-rot basidiomycete fungus Dichomitus squalens.</title>
        <authorList>
            <consortium name="DOE Joint Genome Institute"/>
            <person name="Lopez S.C."/>
            <person name="Andreopoulos B."/>
            <person name="Pangilinan J."/>
            <person name="Lipzen A."/>
            <person name="Riley R."/>
            <person name="Ahrendt S."/>
            <person name="Ng V."/>
            <person name="Barry K."/>
            <person name="Daum C."/>
            <person name="Grigoriev I.V."/>
            <person name="Hilden K.S."/>
            <person name="Makela M.R."/>
            <person name="de Vries R.P."/>
        </authorList>
    </citation>
    <scope>NUCLEOTIDE SEQUENCE [LARGE SCALE GENOMIC DNA]</scope>
    <source>
        <strain evidence="1">OM18370.1</strain>
    </source>
</reference>
<dbReference type="Proteomes" id="UP000292957">
    <property type="component" value="Unassembled WGS sequence"/>
</dbReference>
<accession>A0A4Q9MVG0</accession>
<sequence>MVGKKLILLYNAQGVCVCGLMKYVSYARLRRRAVYRRSSLFLHVSCCITIFFQAKCSFCVGRGVSECRCGGRGNHVSRY</sequence>
<dbReference type="EMBL" id="ML143400">
    <property type="protein sequence ID" value="TBU31248.1"/>
    <property type="molecule type" value="Genomic_DNA"/>
</dbReference>
<gene>
    <name evidence="1" type="ORF">BD311DRAFT_752911</name>
</gene>
<name>A0A4Q9MVG0_9APHY</name>
<dbReference type="AlphaFoldDB" id="A0A4Q9MVG0"/>
<evidence type="ECO:0000313" key="1">
    <source>
        <dbReference type="EMBL" id="TBU31248.1"/>
    </source>
</evidence>
<protein>
    <submittedName>
        <fullName evidence="1">Uncharacterized protein</fullName>
    </submittedName>
</protein>